<evidence type="ECO:0000256" key="1">
    <source>
        <dbReference type="SAM" id="Phobius"/>
    </source>
</evidence>
<keyword evidence="1" id="KW-0812">Transmembrane</keyword>
<evidence type="ECO:0000313" key="2">
    <source>
        <dbReference type="EMBL" id="THJ45034.1"/>
    </source>
</evidence>
<feature type="transmembrane region" description="Helical" evidence="1">
    <location>
        <begin position="14"/>
        <end position="33"/>
    </location>
</feature>
<name>A0A4S5CGN5_AERVE</name>
<comment type="caution">
    <text evidence="2">The sequence shown here is derived from an EMBL/GenBank/DDBJ whole genome shotgun (WGS) entry which is preliminary data.</text>
</comment>
<dbReference type="EMBL" id="SSUX01000008">
    <property type="protein sequence ID" value="THJ45034.1"/>
    <property type="molecule type" value="Genomic_DNA"/>
</dbReference>
<dbReference type="Proteomes" id="UP000309618">
    <property type="component" value="Unassembled WGS sequence"/>
</dbReference>
<gene>
    <name evidence="2" type="ORF">E8Q35_12675</name>
</gene>
<dbReference type="AlphaFoldDB" id="A0A4S5CGN5"/>
<reference evidence="2 3" key="1">
    <citation type="submission" date="2019-04" db="EMBL/GenBank/DDBJ databases">
        <title>Comparative genomics of Aeromonas veronii strains pathogenic to fish.</title>
        <authorList>
            <person name="Cascarano M.C."/>
            <person name="Smyrli M."/>
            <person name="Katharios P."/>
        </authorList>
    </citation>
    <scope>NUCLEOTIDE SEQUENCE [LARGE SCALE GENOMIC DNA]</scope>
    <source>
        <strain evidence="2 3">XU1</strain>
    </source>
</reference>
<dbReference type="RefSeq" id="WP_136501857.1">
    <property type="nucleotide sequence ID" value="NZ_SSUX01000008.1"/>
</dbReference>
<protein>
    <submittedName>
        <fullName evidence="2">Uncharacterized protein</fullName>
    </submittedName>
</protein>
<evidence type="ECO:0000313" key="3">
    <source>
        <dbReference type="Proteomes" id="UP000309618"/>
    </source>
</evidence>
<organism evidence="2 3">
    <name type="scientific">Aeromonas veronii</name>
    <dbReference type="NCBI Taxonomy" id="654"/>
    <lineage>
        <taxon>Bacteria</taxon>
        <taxon>Pseudomonadati</taxon>
        <taxon>Pseudomonadota</taxon>
        <taxon>Gammaproteobacteria</taxon>
        <taxon>Aeromonadales</taxon>
        <taxon>Aeromonadaceae</taxon>
        <taxon>Aeromonas</taxon>
    </lineage>
</organism>
<accession>A0A4S5CGN5</accession>
<proteinExistence type="predicted"/>
<keyword evidence="1" id="KW-0472">Membrane</keyword>
<sequence>MANLKQRGYGFPEVMFAIVVAAAVYMLAVDPYLKDQRFREMKSNYPEVTIDSKILVDSYSSKPEPKDHPRGRYEAEFQIDGKNVAVSYYFDDKNTVTKEMKIAGIPKISGSAQYQFNGSVLMFSEVIGDKALFPEIGEAILVENPQTITMLASKKDGENIQLSRVEKH</sequence>
<keyword evidence="1" id="KW-1133">Transmembrane helix</keyword>